<evidence type="ECO:0000313" key="3">
    <source>
        <dbReference type="Proteomes" id="UP001054945"/>
    </source>
</evidence>
<accession>A0AAV4PD88</accession>
<gene>
    <name evidence="2" type="ORF">CEXT_442751</name>
</gene>
<feature type="region of interest" description="Disordered" evidence="1">
    <location>
        <begin position="1"/>
        <end position="63"/>
    </location>
</feature>
<feature type="compositionally biased region" description="Polar residues" evidence="1">
    <location>
        <begin position="1"/>
        <end position="23"/>
    </location>
</feature>
<dbReference type="AlphaFoldDB" id="A0AAV4PD88"/>
<proteinExistence type="predicted"/>
<reference evidence="2 3" key="1">
    <citation type="submission" date="2021-06" db="EMBL/GenBank/DDBJ databases">
        <title>Caerostris extrusa draft genome.</title>
        <authorList>
            <person name="Kono N."/>
            <person name="Arakawa K."/>
        </authorList>
    </citation>
    <scope>NUCLEOTIDE SEQUENCE [LARGE SCALE GENOMIC DNA]</scope>
</reference>
<sequence length="76" mass="8045">MSRQLSPQSKPSSEVPQTFQTSASKEKRRGTGGEAQESPLSDERDAGNEKGGGGRLQMGCRGKGVYILEEATTEGS</sequence>
<keyword evidence="3" id="KW-1185">Reference proteome</keyword>
<comment type="caution">
    <text evidence="2">The sequence shown here is derived from an EMBL/GenBank/DDBJ whole genome shotgun (WGS) entry which is preliminary data.</text>
</comment>
<dbReference type="EMBL" id="BPLR01004463">
    <property type="protein sequence ID" value="GIX95019.1"/>
    <property type="molecule type" value="Genomic_DNA"/>
</dbReference>
<name>A0AAV4PD88_CAEEX</name>
<organism evidence="2 3">
    <name type="scientific">Caerostris extrusa</name>
    <name type="common">Bark spider</name>
    <name type="synonym">Caerostris bankana</name>
    <dbReference type="NCBI Taxonomy" id="172846"/>
    <lineage>
        <taxon>Eukaryota</taxon>
        <taxon>Metazoa</taxon>
        <taxon>Ecdysozoa</taxon>
        <taxon>Arthropoda</taxon>
        <taxon>Chelicerata</taxon>
        <taxon>Arachnida</taxon>
        <taxon>Araneae</taxon>
        <taxon>Araneomorphae</taxon>
        <taxon>Entelegynae</taxon>
        <taxon>Araneoidea</taxon>
        <taxon>Araneidae</taxon>
        <taxon>Caerostris</taxon>
    </lineage>
</organism>
<evidence type="ECO:0000313" key="2">
    <source>
        <dbReference type="EMBL" id="GIX95019.1"/>
    </source>
</evidence>
<evidence type="ECO:0000256" key="1">
    <source>
        <dbReference type="SAM" id="MobiDB-lite"/>
    </source>
</evidence>
<dbReference type="Proteomes" id="UP001054945">
    <property type="component" value="Unassembled WGS sequence"/>
</dbReference>
<protein>
    <submittedName>
        <fullName evidence="2">Uncharacterized protein</fullName>
    </submittedName>
</protein>